<dbReference type="InterPro" id="IPR020846">
    <property type="entry name" value="MFS_dom"/>
</dbReference>
<reference evidence="8 9" key="1">
    <citation type="journal article" date="2015" name="Int. J. Syst. Evol. Microbiol.">
        <title>Novibacillus thermophilus gen. nov., sp. nov., a Gram-staining-negative and moderately thermophilic member of the family Thermoactinomycetaceae.</title>
        <authorList>
            <person name="Yang G."/>
            <person name="Chen J."/>
            <person name="Zhou S."/>
        </authorList>
    </citation>
    <scope>NUCLEOTIDE SEQUENCE [LARGE SCALE GENOMIC DNA]</scope>
    <source>
        <strain evidence="8 9">SG-1</strain>
    </source>
</reference>
<evidence type="ECO:0000313" key="9">
    <source>
        <dbReference type="Proteomes" id="UP000188603"/>
    </source>
</evidence>
<feature type="transmembrane region" description="Helical" evidence="6">
    <location>
        <begin position="48"/>
        <end position="68"/>
    </location>
</feature>
<feature type="transmembrane region" description="Helical" evidence="6">
    <location>
        <begin position="301"/>
        <end position="327"/>
    </location>
</feature>
<dbReference type="Pfam" id="PF07690">
    <property type="entry name" value="MFS_1"/>
    <property type="match status" value="1"/>
</dbReference>
<dbReference type="CDD" id="cd17489">
    <property type="entry name" value="MFS_YfcJ_like"/>
    <property type="match status" value="1"/>
</dbReference>
<name>A0A1U9K3Q3_9BACL</name>
<dbReference type="AlphaFoldDB" id="A0A1U9K3Q3"/>
<feature type="transmembrane region" description="Helical" evidence="6">
    <location>
        <begin position="168"/>
        <end position="187"/>
    </location>
</feature>
<dbReference type="InterPro" id="IPR011701">
    <property type="entry name" value="MFS"/>
</dbReference>
<evidence type="ECO:0000256" key="3">
    <source>
        <dbReference type="ARBA" id="ARBA00022692"/>
    </source>
</evidence>
<keyword evidence="2" id="KW-0813">Transport</keyword>
<evidence type="ECO:0000256" key="6">
    <source>
        <dbReference type="SAM" id="Phobius"/>
    </source>
</evidence>
<gene>
    <name evidence="8" type="ORF">B0W44_01560</name>
</gene>
<dbReference type="InterPro" id="IPR036259">
    <property type="entry name" value="MFS_trans_sf"/>
</dbReference>
<feature type="transmembrane region" description="Helical" evidence="6">
    <location>
        <begin position="80"/>
        <end position="107"/>
    </location>
</feature>
<keyword evidence="5 6" id="KW-0472">Membrane</keyword>
<feature type="transmembrane region" description="Helical" evidence="6">
    <location>
        <begin position="15"/>
        <end position="36"/>
    </location>
</feature>
<feature type="transmembrane region" description="Helical" evidence="6">
    <location>
        <begin position="142"/>
        <end position="162"/>
    </location>
</feature>
<dbReference type="KEGG" id="ntr:B0W44_01560"/>
<keyword evidence="3 6" id="KW-0812">Transmembrane</keyword>
<accession>A0A1U9K3Q3</accession>
<evidence type="ECO:0000256" key="4">
    <source>
        <dbReference type="ARBA" id="ARBA00022989"/>
    </source>
</evidence>
<feature type="transmembrane region" description="Helical" evidence="6">
    <location>
        <begin position="275"/>
        <end position="295"/>
    </location>
</feature>
<dbReference type="SUPFAM" id="SSF103473">
    <property type="entry name" value="MFS general substrate transporter"/>
    <property type="match status" value="1"/>
</dbReference>
<feature type="transmembrane region" description="Helical" evidence="6">
    <location>
        <begin position="339"/>
        <end position="359"/>
    </location>
</feature>
<dbReference type="Proteomes" id="UP000188603">
    <property type="component" value="Chromosome"/>
</dbReference>
<dbReference type="PANTHER" id="PTHR23531">
    <property type="entry name" value="QUINOLENE RESISTANCE PROTEIN NORA"/>
    <property type="match status" value="1"/>
</dbReference>
<feature type="transmembrane region" description="Helical" evidence="6">
    <location>
        <begin position="246"/>
        <end position="263"/>
    </location>
</feature>
<dbReference type="GO" id="GO:0005886">
    <property type="term" value="C:plasma membrane"/>
    <property type="evidence" value="ECO:0007669"/>
    <property type="project" value="UniProtKB-SubCell"/>
</dbReference>
<keyword evidence="9" id="KW-1185">Reference proteome</keyword>
<dbReference type="InterPro" id="IPR052714">
    <property type="entry name" value="MFS_Exporter"/>
</dbReference>
<feature type="transmembrane region" description="Helical" evidence="6">
    <location>
        <begin position="217"/>
        <end position="240"/>
    </location>
</feature>
<keyword evidence="4 6" id="KW-1133">Transmembrane helix</keyword>
<feature type="domain" description="Major facilitator superfamily (MFS) profile" evidence="7">
    <location>
        <begin position="14"/>
        <end position="390"/>
    </location>
</feature>
<organism evidence="8 9">
    <name type="scientific">Novibacillus thermophilus</name>
    <dbReference type="NCBI Taxonomy" id="1471761"/>
    <lineage>
        <taxon>Bacteria</taxon>
        <taxon>Bacillati</taxon>
        <taxon>Bacillota</taxon>
        <taxon>Bacilli</taxon>
        <taxon>Bacillales</taxon>
        <taxon>Thermoactinomycetaceae</taxon>
        <taxon>Novibacillus</taxon>
    </lineage>
</organism>
<dbReference type="GO" id="GO:0022857">
    <property type="term" value="F:transmembrane transporter activity"/>
    <property type="evidence" value="ECO:0007669"/>
    <property type="project" value="InterPro"/>
</dbReference>
<proteinExistence type="predicted"/>
<dbReference type="EMBL" id="CP019699">
    <property type="protein sequence ID" value="AQS54663.1"/>
    <property type="molecule type" value="Genomic_DNA"/>
</dbReference>
<dbReference type="OrthoDB" id="9814001at2"/>
<evidence type="ECO:0000256" key="5">
    <source>
        <dbReference type="ARBA" id="ARBA00023136"/>
    </source>
</evidence>
<dbReference type="Gene3D" id="1.20.1250.20">
    <property type="entry name" value="MFS general substrate transporter like domains"/>
    <property type="match status" value="2"/>
</dbReference>
<evidence type="ECO:0000259" key="7">
    <source>
        <dbReference type="PROSITE" id="PS50850"/>
    </source>
</evidence>
<feature type="transmembrane region" description="Helical" evidence="6">
    <location>
        <begin position="365"/>
        <end position="388"/>
    </location>
</feature>
<evidence type="ECO:0000313" key="8">
    <source>
        <dbReference type="EMBL" id="AQS54663.1"/>
    </source>
</evidence>
<sequence>MVCMNKRGKLWTKPFILLILANWFTFMSFQMLIPTLPPHMQNIGGSELSVGLVTTLFSVAAVLVRPFIGFILESQPRKQLILFGSVSLLVVTILYPFLHIVALFLLLRFMHGLGWGLSTTVNGTAAVDLIPSSRIGEGMGYFTLSVTLGMIIAPSLGIYIFQHYHFNALIFISGTLGVIALALFSLIKIPQPDSVKKLKVSFKSFSFFGSLIDRQSWYPALVTFLTAFGYGSIVTFIVIFTQEKSLEHVFLFYLFNALTATLVRPITGKWFDRKGPWSLILTCALLAFAGMWALILAKSNAYLILSGILFGMGYGSMIPALQSWVLSKTTREKSGTANGMYYSAIDMGIGLSGLLLGIIKPAVGTAALFELSSICFIVVIVLVFVDYVRQSRNRPRTVKGKGIVESRQA</sequence>
<dbReference type="PROSITE" id="PS50850">
    <property type="entry name" value="MFS"/>
    <property type="match status" value="1"/>
</dbReference>
<comment type="subcellular location">
    <subcellularLocation>
        <location evidence="1">Cell membrane</location>
        <topology evidence="1">Multi-pass membrane protein</topology>
    </subcellularLocation>
</comment>
<evidence type="ECO:0000256" key="1">
    <source>
        <dbReference type="ARBA" id="ARBA00004651"/>
    </source>
</evidence>
<protein>
    <submittedName>
        <fullName evidence="8">MFS transporter</fullName>
    </submittedName>
</protein>
<evidence type="ECO:0000256" key="2">
    <source>
        <dbReference type="ARBA" id="ARBA00022448"/>
    </source>
</evidence>
<dbReference type="PANTHER" id="PTHR23531:SF2">
    <property type="entry name" value="PERMEASE"/>
    <property type="match status" value="1"/>
</dbReference>